<organism evidence="1 2">
    <name type="scientific">Trichostrongylus colubriformis</name>
    <name type="common">Black scour worm</name>
    <dbReference type="NCBI Taxonomy" id="6319"/>
    <lineage>
        <taxon>Eukaryota</taxon>
        <taxon>Metazoa</taxon>
        <taxon>Ecdysozoa</taxon>
        <taxon>Nematoda</taxon>
        <taxon>Chromadorea</taxon>
        <taxon>Rhabditida</taxon>
        <taxon>Rhabditina</taxon>
        <taxon>Rhabditomorpha</taxon>
        <taxon>Strongyloidea</taxon>
        <taxon>Trichostrongylidae</taxon>
        <taxon>Trichostrongylus</taxon>
    </lineage>
</organism>
<dbReference type="EMBL" id="WIXE01005397">
    <property type="protein sequence ID" value="KAK5982217.1"/>
    <property type="molecule type" value="Genomic_DNA"/>
</dbReference>
<keyword evidence="2" id="KW-1185">Reference proteome</keyword>
<proteinExistence type="predicted"/>
<dbReference type="AlphaFoldDB" id="A0AAN8IUN8"/>
<reference evidence="1 2" key="1">
    <citation type="submission" date="2019-10" db="EMBL/GenBank/DDBJ databases">
        <title>Assembly and Annotation for the nematode Trichostrongylus colubriformis.</title>
        <authorList>
            <person name="Martin J."/>
        </authorList>
    </citation>
    <scope>NUCLEOTIDE SEQUENCE [LARGE SCALE GENOMIC DNA]</scope>
    <source>
        <strain evidence="1">G859</strain>
        <tissue evidence="1">Whole worm</tissue>
    </source>
</reference>
<evidence type="ECO:0000313" key="1">
    <source>
        <dbReference type="EMBL" id="KAK5982217.1"/>
    </source>
</evidence>
<comment type="caution">
    <text evidence="1">The sequence shown here is derived from an EMBL/GenBank/DDBJ whole genome shotgun (WGS) entry which is preliminary data.</text>
</comment>
<protein>
    <submittedName>
        <fullName evidence="1">Uncharacterized protein</fullName>
    </submittedName>
</protein>
<accession>A0AAN8IUN8</accession>
<sequence>MHYLKWMLSCCYDDGVQINQMEVTVRSRLYPIQANSKILPKTLMWSMTSVGWVTSFSVVLTLLCLFFQRASGGVFESYCSRPKQPSKPGKLEGNLCTVVFKWKTKTKAKAYENCNAVAPFDIEEAIPGEHTTCKYLRPAFDCKKPDEKAIDQSCVVIRGNGPFDQYQEACGAQYRPHVVERRQNILWITVFFYGTAVEVWAADEGPEAVREFKPIKQKRRRRRRGTNSTDGGMAIKFRMISSADGIQYGTALYADTSEKHPFLCSRKAVMSAHAVNVMADDAKQLGFNVKTFKDRHGDNRPFVVFDTVHAVEASKFDANFDKFKDMCSMFANGYVASRYDFYNYEEYKKAISGVSRYRLFRTTVSRGPDKTEPFDCNDKDLAKNQDVYSKAFKIKFNYHLPFNSSTAQVKPDHWAPSYPMNTCADTPRITAVMSADGYRDMPAIARLPVICTFGNPPDVQLRGKNDICSQAAHFDEKEGRCVCNNPQDDATVQEPKRYANFPPGTLCVTCNSRTETKSVLFIMDRSSTVGEKGMEQEKEFMLKMMSVMKKVRAGVAVISCPSFKALEVREYTSKEMRDARLSKGSTYKLISTSCGLAKSQVVDLDIAEYHPKFFYPKFFYPLSAVNGHATPTKSPPGAPPTVAGLKLFDSSCCCEAATAARKIKIGARD</sequence>
<name>A0AAN8IUN8_TRICO</name>
<gene>
    <name evidence="1" type="ORF">GCK32_009146</name>
</gene>
<dbReference type="Proteomes" id="UP001331761">
    <property type="component" value="Unassembled WGS sequence"/>
</dbReference>
<evidence type="ECO:0000313" key="2">
    <source>
        <dbReference type="Proteomes" id="UP001331761"/>
    </source>
</evidence>